<evidence type="ECO:0000256" key="1">
    <source>
        <dbReference type="ARBA" id="ARBA00008645"/>
    </source>
</evidence>
<proteinExistence type="inferred from homology"/>
<evidence type="ECO:0000313" key="3">
    <source>
        <dbReference type="EMBL" id="MFI9101840.1"/>
    </source>
</evidence>
<evidence type="ECO:0000313" key="4">
    <source>
        <dbReference type="Proteomes" id="UP001614394"/>
    </source>
</evidence>
<reference evidence="3 4" key="1">
    <citation type="submission" date="2024-10" db="EMBL/GenBank/DDBJ databases">
        <title>The Natural Products Discovery Center: Release of the First 8490 Sequenced Strains for Exploring Actinobacteria Biosynthetic Diversity.</title>
        <authorList>
            <person name="Kalkreuter E."/>
            <person name="Kautsar S.A."/>
            <person name="Yang D."/>
            <person name="Bader C.D."/>
            <person name="Teijaro C.N."/>
            <person name="Fluegel L."/>
            <person name="Davis C.M."/>
            <person name="Simpson J.R."/>
            <person name="Lauterbach L."/>
            <person name="Steele A.D."/>
            <person name="Gui C."/>
            <person name="Meng S."/>
            <person name="Li G."/>
            <person name="Viehrig K."/>
            <person name="Ye F."/>
            <person name="Su P."/>
            <person name="Kiefer A.F."/>
            <person name="Nichols A."/>
            <person name="Cepeda A.J."/>
            <person name="Yan W."/>
            <person name="Fan B."/>
            <person name="Jiang Y."/>
            <person name="Adhikari A."/>
            <person name="Zheng C.-J."/>
            <person name="Schuster L."/>
            <person name="Cowan T.M."/>
            <person name="Smanski M.J."/>
            <person name="Chevrette M.G."/>
            <person name="De Carvalho L.P.S."/>
            <person name="Shen B."/>
        </authorList>
    </citation>
    <scope>NUCLEOTIDE SEQUENCE [LARGE SCALE GENOMIC DNA]</scope>
    <source>
        <strain evidence="3 4">NPDC053399</strain>
    </source>
</reference>
<dbReference type="RefSeq" id="WP_399648750.1">
    <property type="nucleotide sequence ID" value="NZ_JBITYG010000004.1"/>
</dbReference>
<comment type="caution">
    <text evidence="3">The sequence shown here is derived from an EMBL/GenBank/DDBJ whole genome shotgun (WGS) entry which is preliminary data.</text>
</comment>
<dbReference type="InterPro" id="IPR050261">
    <property type="entry name" value="FrsA_esterase"/>
</dbReference>
<dbReference type="Proteomes" id="UP001614394">
    <property type="component" value="Unassembled WGS sequence"/>
</dbReference>
<comment type="similarity">
    <text evidence="1">Belongs to the AB hydrolase superfamily.</text>
</comment>
<dbReference type="Gene3D" id="3.40.50.1820">
    <property type="entry name" value="alpha/beta hydrolase"/>
    <property type="match status" value="1"/>
</dbReference>
<sequence>MTADVDVVPELAYGTSGRHMDVHRPAPSSSASPVVLLWHGRGAEERDVLAPLARSAARLGVVAFVPDWRPDAPDGGRTQLAESVAFVRENAARFGGDAERMVLAGWSLGANAVLGVALDPAALGGWRPRAVVGIAGGYRSAAPTTGTVPIDDASRAGDDQVPPIPVHLVHGTADPIVDIEQSRELRDALEERGWPAPLEELATDHAGIVMTEYSVEHQRCLPSTAAHAVDAGTRTAHLLARAAGITVA</sequence>
<organism evidence="3 4">
    <name type="scientific">Streptomyces fildesensis</name>
    <dbReference type="NCBI Taxonomy" id="375757"/>
    <lineage>
        <taxon>Bacteria</taxon>
        <taxon>Bacillati</taxon>
        <taxon>Actinomycetota</taxon>
        <taxon>Actinomycetes</taxon>
        <taxon>Kitasatosporales</taxon>
        <taxon>Streptomycetaceae</taxon>
        <taxon>Streptomyces</taxon>
    </lineage>
</organism>
<dbReference type="InterPro" id="IPR029058">
    <property type="entry name" value="AB_hydrolase_fold"/>
</dbReference>
<accession>A0ABW8C5X9</accession>
<dbReference type="SUPFAM" id="SSF53474">
    <property type="entry name" value="alpha/beta-Hydrolases"/>
    <property type="match status" value="1"/>
</dbReference>
<dbReference type="GO" id="GO:0016787">
    <property type="term" value="F:hydrolase activity"/>
    <property type="evidence" value="ECO:0007669"/>
    <property type="project" value="UniProtKB-KW"/>
</dbReference>
<name>A0ABW8C5X9_9ACTN</name>
<dbReference type="PANTHER" id="PTHR22946:SF9">
    <property type="entry name" value="POLYKETIDE TRANSFERASE AF380"/>
    <property type="match status" value="1"/>
</dbReference>
<keyword evidence="2 3" id="KW-0378">Hydrolase</keyword>
<protein>
    <submittedName>
        <fullName evidence="3">Alpha/beta hydrolase</fullName>
    </submittedName>
</protein>
<dbReference type="EMBL" id="JBITYG010000004">
    <property type="protein sequence ID" value="MFI9101840.1"/>
    <property type="molecule type" value="Genomic_DNA"/>
</dbReference>
<evidence type="ECO:0000256" key="2">
    <source>
        <dbReference type="ARBA" id="ARBA00022801"/>
    </source>
</evidence>
<gene>
    <name evidence="3" type="ORF">ACIGXA_15100</name>
</gene>
<dbReference type="PANTHER" id="PTHR22946">
    <property type="entry name" value="DIENELACTONE HYDROLASE DOMAIN-CONTAINING PROTEIN-RELATED"/>
    <property type="match status" value="1"/>
</dbReference>
<keyword evidence="4" id="KW-1185">Reference proteome</keyword>